<sequence>MKTIKNLIKMRNHMKKNNDNDNRNNKRVLNSMKTLKTLIKMRNHMMSNNKNKDKKMLKSLWLIATQTKKPSRTQAQASQHFQIAIT</sequence>
<comment type="caution">
    <text evidence="1">The sequence shown here is derived from an EMBL/GenBank/DDBJ whole genome shotgun (WGS) entry which is preliminary data.</text>
</comment>
<reference evidence="1 2" key="1">
    <citation type="submission" date="2020-10" db="EMBL/GenBank/DDBJ databases">
        <title>Plant Genome Project.</title>
        <authorList>
            <person name="Zhang R.-G."/>
        </authorList>
    </citation>
    <scope>NUCLEOTIDE SEQUENCE [LARGE SCALE GENOMIC DNA]</scope>
    <source>
        <strain evidence="1">FAFU-HL-1</strain>
        <tissue evidence="1">Leaf</tissue>
    </source>
</reference>
<evidence type="ECO:0000313" key="2">
    <source>
        <dbReference type="Proteomes" id="UP000657918"/>
    </source>
</evidence>
<dbReference type="AlphaFoldDB" id="A0A835MX80"/>
<protein>
    <submittedName>
        <fullName evidence="1">Uncharacterized protein</fullName>
    </submittedName>
</protein>
<proteinExistence type="predicted"/>
<dbReference type="EMBL" id="JADGMS010000005">
    <property type="protein sequence ID" value="KAF9682237.1"/>
    <property type="molecule type" value="Genomic_DNA"/>
</dbReference>
<gene>
    <name evidence="1" type="ORF">SADUNF_Sadunf05G0088000</name>
</gene>
<accession>A0A835MX80</accession>
<evidence type="ECO:0000313" key="1">
    <source>
        <dbReference type="EMBL" id="KAF9682237.1"/>
    </source>
</evidence>
<name>A0A835MX80_9ROSI</name>
<dbReference type="Proteomes" id="UP000657918">
    <property type="component" value="Unassembled WGS sequence"/>
</dbReference>
<keyword evidence="2" id="KW-1185">Reference proteome</keyword>
<organism evidence="1 2">
    <name type="scientific">Salix dunnii</name>
    <dbReference type="NCBI Taxonomy" id="1413687"/>
    <lineage>
        <taxon>Eukaryota</taxon>
        <taxon>Viridiplantae</taxon>
        <taxon>Streptophyta</taxon>
        <taxon>Embryophyta</taxon>
        <taxon>Tracheophyta</taxon>
        <taxon>Spermatophyta</taxon>
        <taxon>Magnoliopsida</taxon>
        <taxon>eudicotyledons</taxon>
        <taxon>Gunneridae</taxon>
        <taxon>Pentapetalae</taxon>
        <taxon>rosids</taxon>
        <taxon>fabids</taxon>
        <taxon>Malpighiales</taxon>
        <taxon>Salicaceae</taxon>
        <taxon>Saliceae</taxon>
        <taxon>Salix</taxon>
    </lineage>
</organism>